<sequence>MPSLADLIDWGLRAVNNAGLRQQQWMTSNCESRDTVEPSMRFRSALNHCLKPVVSAWTLEMVMAADFVPTRNIAMAWRFLIV</sequence>
<name>A0AA37PAC8_9PEZI</name>
<evidence type="ECO:0000313" key="2">
    <source>
        <dbReference type="Proteomes" id="UP001055115"/>
    </source>
</evidence>
<gene>
    <name evidence="1" type="ORF">ColSpa_08787</name>
</gene>
<reference evidence="1 2" key="1">
    <citation type="submission" date="2022-03" db="EMBL/GenBank/DDBJ databases">
        <title>Genome data of Colletotrichum spp.</title>
        <authorList>
            <person name="Utami Y.D."/>
            <person name="Hiruma K."/>
        </authorList>
    </citation>
    <scope>NUCLEOTIDE SEQUENCE [LARGE SCALE GENOMIC DNA]</scope>
    <source>
        <strain evidence="1 2">MAFF 239500</strain>
    </source>
</reference>
<dbReference type="Proteomes" id="UP001055115">
    <property type="component" value="Unassembled WGS sequence"/>
</dbReference>
<dbReference type="AlphaFoldDB" id="A0AA37PAC8"/>
<evidence type="ECO:0000313" key="1">
    <source>
        <dbReference type="EMBL" id="GKT48606.1"/>
    </source>
</evidence>
<organism evidence="1 2">
    <name type="scientific">Colletotrichum spaethianum</name>
    <dbReference type="NCBI Taxonomy" id="700344"/>
    <lineage>
        <taxon>Eukaryota</taxon>
        <taxon>Fungi</taxon>
        <taxon>Dikarya</taxon>
        <taxon>Ascomycota</taxon>
        <taxon>Pezizomycotina</taxon>
        <taxon>Sordariomycetes</taxon>
        <taxon>Hypocreomycetidae</taxon>
        <taxon>Glomerellales</taxon>
        <taxon>Glomerellaceae</taxon>
        <taxon>Colletotrichum</taxon>
        <taxon>Colletotrichum spaethianum species complex</taxon>
    </lineage>
</organism>
<accession>A0AA37PAC8</accession>
<comment type="caution">
    <text evidence="1">The sequence shown here is derived from an EMBL/GenBank/DDBJ whole genome shotgun (WGS) entry which is preliminary data.</text>
</comment>
<keyword evidence="2" id="KW-1185">Reference proteome</keyword>
<protein>
    <submittedName>
        <fullName evidence="1">Uncharacterized protein</fullName>
    </submittedName>
</protein>
<dbReference type="RefSeq" id="XP_049130956.1">
    <property type="nucleotide sequence ID" value="XM_049274999.1"/>
</dbReference>
<dbReference type="EMBL" id="BQXU01000024">
    <property type="protein sequence ID" value="GKT48606.1"/>
    <property type="molecule type" value="Genomic_DNA"/>
</dbReference>
<proteinExistence type="predicted"/>
<dbReference type="GeneID" id="73329589"/>